<comment type="caution">
    <text evidence="3">The sequence shown here is derived from an EMBL/GenBank/DDBJ whole genome shotgun (WGS) entry which is preliminary data.</text>
</comment>
<dbReference type="InterPro" id="IPR023213">
    <property type="entry name" value="CAT-like_dom_sf"/>
</dbReference>
<dbReference type="PANTHER" id="PTHR31625">
    <property type="match status" value="1"/>
</dbReference>
<dbReference type="GO" id="GO:0016747">
    <property type="term" value="F:acyltransferase activity, transferring groups other than amino-acyl groups"/>
    <property type="evidence" value="ECO:0007669"/>
    <property type="project" value="UniProtKB-ARBA"/>
</dbReference>
<evidence type="ECO:0000313" key="3">
    <source>
        <dbReference type="EMBL" id="TXG55791.1"/>
    </source>
</evidence>
<protein>
    <submittedName>
        <fullName evidence="3">Uncharacterized protein</fullName>
    </submittedName>
</protein>
<organism evidence="3 4">
    <name type="scientific">Acer yangbiense</name>
    <dbReference type="NCBI Taxonomy" id="1000413"/>
    <lineage>
        <taxon>Eukaryota</taxon>
        <taxon>Viridiplantae</taxon>
        <taxon>Streptophyta</taxon>
        <taxon>Embryophyta</taxon>
        <taxon>Tracheophyta</taxon>
        <taxon>Spermatophyta</taxon>
        <taxon>Magnoliopsida</taxon>
        <taxon>eudicotyledons</taxon>
        <taxon>Gunneridae</taxon>
        <taxon>Pentapetalae</taxon>
        <taxon>rosids</taxon>
        <taxon>malvids</taxon>
        <taxon>Sapindales</taxon>
        <taxon>Sapindaceae</taxon>
        <taxon>Hippocastanoideae</taxon>
        <taxon>Acereae</taxon>
        <taxon>Acer</taxon>
    </lineage>
</organism>
<sequence>MAIHSTIKVLEHCKISPPPTTSSPPPPTTSVPLTFFDLPWLFFSPNQPLFFYEYHHPTSHFLSKSLPTLKHSLSLTLQLFFPFSANLSLPPKPHKPYFTCSQNDHVSLIVAESSAAADDGEFRGRTQYHPRSVSEFHPLVPELKTSVSGHDQRDLPLLSVQVTIFSGSGFCLGFAYHHVAADGRTFDNFIKTWSSLCRDSDNSLLIKKLPTFDRTAIVDRDGLEEIFLKEWFQRNRKSSSDDEEEEEEKLTIGSETETEFSGMVRATFVFDLTHMDRIKKWIVTHCVTKNQALPVHLSPYVLTCSFVWVCLVKTFFQNGNYFGEDPSYFGFNAGGINRLDYLVPASYLGNCVGFGLSVVVMEELLGEDGIVVAANAIGNTIKRLDKALFDGAEKWISDWEVFFGSDNHVMVSGSPKVGLYKTDFGWGRPKKIEEISIDKKRGISLIESRDFEGGIEVGLALPKVHMDAFISVFNQVFSAAAVMSVSAQEISPAPAPSIGDGYSLSVSGAVICSSLFVSMLALLKH</sequence>
<keyword evidence="4" id="KW-1185">Reference proteome</keyword>
<dbReference type="Proteomes" id="UP000323000">
    <property type="component" value="Chromosome 8"/>
</dbReference>
<dbReference type="OrthoDB" id="1862401at2759"/>
<accession>A0A5C7HFR4</accession>
<name>A0A5C7HFR4_9ROSI</name>
<gene>
    <name evidence="3" type="ORF">EZV62_017104</name>
</gene>
<dbReference type="Pfam" id="PF02458">
    <property type="entry name" value="Transferase"/>
    <property type="match status" value="1"/>
</dbReference>
<dbReference type="InterPro" id="IPR051504">
    <property type="entry name" value="Plant_metabolite_acyltrans"/>
</dbReference>
<evidence type="ECO:0000313" key="4">
    <source>
        <dbReference type="Proteomes" id="UP000323000"/>
    </source>
</evidence>
<keyword evidence="2" id="KW-0012">Acyltransferase</keyword>
<dbReference type="AlphaFoldDB" id="A0A5C7HFR4"/>
<keyword evidence="1" id="KW-0808">Transferase</keyword>
<evidence type="ECO:0000256" key="2">
    <source>
        <dbReference type="ARBA" id="ARBA00023315"/>
    </source>
</evidence>
<proteinExistence type="predicted"/>
<dbReference type="Gene3D" id="3.30.559.10">
    <property type="entry name" value="Chloramphenicol acetyltransferase-like domain"/>
    <property type="match status" value="2"/>
</dbReference>
<evidence type="ECO:0000256" key="1">
    <source>
        <dbReference type="ARBA" id="ARBA00022679"/>
    </source>
</evidence>
<reference evidence="4" key="1">
    <citation type="journal article" date="2019" name="Gigascience">
        <title>De novo genome assembly of the endangered Acer yangbiense, a plant species with extremely small populations endemic to Yunnan Province, China.</title>
        <authorList>
            <person name="Yang J."/>
            <person name="Wariss H.M."/>
            <person name="Tao L."/>
            <person name="Zhang R."/>
            <person name="Yun Q."/>
            <person name="Hollingsworth P."/>
            <person name="Dao Z."/>
            <person name="Luo G."/>
            <person name="Guo H."/>
            <person name="Ma Y."/>
            <person name="Sun W."/>
        </authorList>
    </citation>
    <scope>NUCLEOTIDE SEQUENCE [LARGE SCALE GENOMIC DNA]</scope>
    <source>
        <strain evidence="4">cv. Malutang</strain>
    </source>
</reference>
<dbReference type="EMBL" id="VAHF01000008">
    <property type="protein sequence ID" value="TXG55791.1"/>
    <property type="molecule type" value="Genomic_DNA"/>
</dbReference>